<feature type="transmembrane region" description="Helical" evidence="5">
    <location>
        <begin position="39"/>
        <end position="60"/>
    </location>
</feature>
<dbReference type="EMBL" id="AMZH03005905">
    <property type="protein sequence ID" value="RRT65181.1"/>
    <property type="molecule type" value="Genomic_DNA"/>
</dbReference>
<dbReference type="PANTHER" id="PTHR32468:SF81">
    <property type="entry name" value="CATION_H(+) ANTIPORTER 19"/>
    <property type="match status" value="1"/>
</dbReference>
<proteinExistence type="predicted"/>
<name>A0A426ZMM9_ENSVE</name>
<dbReference type="Proteomes" id="UP000287651">
    <property type="component" value="Unassembled WGS sequence"/>
</dbReference>
<comment type="caution">
    <text evidence="6">The sequence shown here is derived from an EMBL/GenBank/DDBJ whole genome shotgun (WGS) entry which is preliminary data.</text>
</comment>
<feature type="transmembrane region" description="Helical" evidence="5">
    <location>
        <begin position="157"/>
        <end position="177"/>
    </location>
</feature>
<dbReference type="GO" id="GO:0006885">
    <property type="term" value="P:regulation of pH"/>
    <property type="evidence" value="ECO:0007669"/>
    <property type="project" value="TreeGrafter"/>
</dbReference>
<evidence type="ECO:0000256" key="3">
    <source>
        <dbReference type="ARBA" id="ARBA00022958"/>
    </source>
</evidence>
<evidence type="ECO:0000256" key="1">
    <source>
        <dbReference type="ARBA" id="ARBA00022448"/>
    </source>
</evidence>
<evidence type="ECO:0000313" key="7">
    <source>
        <dbReference type="Proteomes" id="UP000287651"/>
    </source>
</evidence>
<evidence type="ECO:0000256" key="4">
    <source>
        <dbReference type="ARBA" id="ARBA00023065"/>
    </source>
</evidence>
<evidence type="ECO:0000256" key="5">
    <source>
        <dbReference type="SAM" id="Phobius"/>
    </source>
</evidence>
<dbReference type="GO" id="GO:0098662">
    <property type="term" value="P:inorganic cation transmembrane transport"/>
    <property type="evidence" value="ECO:0007669"/>
    <property type="project" value="TreeGrafter"/>
</dbReference>
<evidence type="ECO:0000256" key="2">
    <source>
        <dbReference type="ARBA" id="ARBA00022538"/>
    </source>
</evidence>
<accession>A0A426ZMM9</accession>
<dbReference type="AlphaFoldDB" id="A0A426ZMM9"/>
<keyword evidence="5" id="KW-1133">Transmembrane helix</keyword>
<feature type="transmembrane region" description="Helical" evidence="5">
    <location>
        <begin position="114"/>
        <end position="136"/>
    </location>
</feature>
<feature type="non-terminal residue" evidence="6">
    <location>
        <position position="1"/>
    </location>
</feature>
<dbReference type="InterPro" id="IPR050794">
    <property type="entry name" value="CPA2_transporter"/>
</dbReference>
<keyword evidence="5" id="KW-0812">Transmembrane</keyword>
<keyword evidence="2" id="KW-0633">Potassium transport</keyword>
<organism evidence="6 7">
    <name type="scientific">Ensete ventricosum</name>
    <name type="common">Abyssinian banana</name>
    <name type="synonym">Musa ensete</name>
    <dbReference type="NCBI Taxonomy" id="4639"/>
    <lineage>
        <taxon>Eukaryota</taxon>
        <taxon>Viridiplantae</taxon>
        <taxon>Streptophyta</taxon>
        <taxon>Embryophyta</taxon>
        <taxon>Tracheophyta</taxon>
        <taxon>Spermatophyta</taxon>
        <taxon>Magnoliopsida</taxon>
        <taxon>Liliopsida</taxon>
        <taxon>Zingiberales</taxon>
        <taxon>Musaceae</taxon>
        <taxon>Ensete</taxon>
    </lineage>
</organism>
<keyword evidence="4" id="KW-0406">Ion transport</keyword>
<evidence type="ECO:0000313" key="6">
    <source>
        <dbReference type="EMBL" id="RRT65181.1"/>
    </source>
</evidence>
<keyword evidence="3" id="KW-0630">Potassium</keyword>
<keyword evidence="5" id="KW-0472">Membrane</keyword>
<gene>
    <name evidence="6" type="ORF">B296_00024546</name>
</gene>
<keyword evidence="1" id="KW-0813">Transport</keyword>
<dbReference type="GO" id="GO:0006813">
    <property type="term" value="P:potassium ion transport"/>
    <property type="evidence" value="ECO:0007669"/>
    <property type="project" value="UniProtKB-KW"/>
</dbReference>
<protein>
    <submittedName>
        <fullName evidence="6">Uncharacterized protein</fullName>
    </submittedName>
</protein>
<dbReference type="GO" id="GO:0012505">
    <property type="term" value="C:endomembrane system"/>
    <property type="evidence" value="ECO:0007669"/>
    <property type="project" value="TreeGrafter"/>
</dbReference>
<reference evidence="6 7" key="1">
    <citation type="journal article" date="2014" name="Agronomy (Basel)">
        <title>A Draft Genome Sequence for Ensete ventricosum, the Drought-Tolerant Tree Against Hunger.</title>
        <authorList>
            <person name="Harrison J."/>
            <person name="Moore K.A."/>
            <person name="Paszkiewicz K."/>
            <person name="Jones T."/>
            <person name="Grant M."/>
            <person name="Ambacheew D."/>
            <person name="Muzemil S."/>
            <person name="Studholme D.J."/>
        </authorList>
    </citation>
    <scope>NUCLEOTIDE SEQUENCE [LARGE SCALE GENOMIC DNA]</scope>
</reference>
<dbReference type="PANTHER" id="PTHR32468">
    <property type="entry name" value="CATION/H + ANTIPORTER"/>
    <property type="match status" value="1"/>
</dbReference>
<sequence>KRAALVPRTKGLTPEEKSNASRCHGVVVYLQGEAEEKPILALALPCLHPALLQLWLWFWAYTNPGVPCIVPRKKGKEKEREGEMATVAAGTTCPEPMSATSNGSWQGDNPLDSALPLAILQICLVIALTRFLAFVLRPLRQPRVVAEIIVCPRTNSLLLFLSCPFSFAAALSLRTLYDLETRPWYVCLVLPRPTSSAENLDAWRAHFIARAAWSRPRPPVAEKQSTIATSS</sequence>